<dbReference type="SUPFAM" id="SSF55729">
    <property type="entry name" value="Acyl-CoA N-acyltransferases (Nat)"/>
    <property type="match status" value="1"/>
</dbReference>
<dbReference type="Pfam" id="PF00583">
    <property type="entry name" value="Acetyltransf_1"/>
    <property type="match status" value="1"/>
</dbReference>
<dbReference type="Proteomes" id="UP000548787">
    <property type="component" value="Unassembled WGS sequence"/>
</dbReference>
<dbReference type="GO" id="GO:0016747">
    <property type="term" value="F:acyltransferase activity, transferring groups other than amino-acyl groups"/>
    <property type="evidence" value="ECO:0007669"/>
    <property type="project" value="InterPro"/>
</dbReference>
<protein>
    <submittedName>
        <fullName evidence="2">N-acetyltransferase</fullName>
    </submittedName>
</protein>
<dbReference type="Gene3D" id="3.40.630.30">
    <property type="match status" value="1"/>
</dbReference>
<keyword evidence="3" id="KW-1185">Reference proteome</keyword>
<organism evidence="2 3">
    <name type="scientific">Listeria rustica</name>
    <dbReference type="NCBI Taxonomy" id="2713503"/>
    <lineage>
        <taxon>Bacteria</taxon>
        <taxon>Bacillati</taxon>
        <taxon>Bacillota</taxon>
        <taxon>Bacilli</taxon>
        <taxon>Bacillales</taxon>
        <taxon>Listeriaceae</taxon>
        <taxon>Listeria</taxon>
    </lineage>
</organism>
<feature type="domain" description="N-acetyltransferase" evidence="1">
    <location>
        <begin position="2"/>
        <end position="168"/>
    </location>
</feature>
<dbReference type="PROSITE" id="PS51186">
    <property type="entry name" value="GNAT"/>
    <property type="match status" value="1"/>
</dbReference>
<dbReference type="InterPro" id="IPR000182">
    <property type="entry name" value="GNAT_dom"/>
</dbReference>
<evidence type="ECO:0000313" key="2">
    <source>
        <dbReference type="EMBL" id="MBA3925278.1"/>
    </source>
</evidence>
<evidence type="ECO:0000259" key="1">
    <source>
        <dbReference type="PROSITE" id="PS51186"/>
    </source>
</evidence>
<dbReference type="RefSeq" id="WP_181675512.1">
    <property type="nucleotide sequence ID" value="NZ_JABJVM010000002.1"/>
</dbReference>
<evidence type="ECO:0000313" key="3">
    <source>
        <dbReference type="Proteomes" id="UP000548787"/>
    </source>
</evidence>
<dbReference type="EMBL" id="JABJVM010000002">
    <property type="protein sequence ID" value="MBA3925278.1"/>
    <property type="molecule type" value="Genomic_DNA"/>
</dbReference>
<accession>A0A7W1YF70</accession>
<sequence>MYRIRLAEIGDARQLSEIRLQIDGETENLDRQRGEDFIDEAGFREIIQFDKASLKNLFLVAEIGGDIVGFSRCEGNVLSRSSHKVIFGVAILKAQWGNDIGSELLAKSIQWADNHDIRKMTLSVIETNKKAIDLYGKFGFEIEGCLKADKKLADGKYYDTYIMSKNTKEKQ</sequence>
<comment type="caution">
    <text evidence="2">The sequence shown here is derived from an EMBL/GenBank/DDBJ whole genome shotgun (WGS) entry which is preliminary data.</text>
</comment>
<dbReference type="CDD" id="cd04301">
    <property type="entry name" value="NAT_SF"/>
    <property type="match status" value="1"/>
</dbReference>
<dbReference type="PANTHER" id="PTHR43415">
    <property type="entry name" value="SPERMIDINE N(1)-ACETYLTRANSFERASE"/>
    <property type="match status" value="1"/>
</dbReference>
<dbReference type="InterPro" id="IPR016181">
    <property type="entry name" value="Acyl_CoA_acyltransferase"/>
</dbReference>
<dbReference type="AlphaFoldDB" id="A0A7W1YF70"/>
<reference evidence="2 3" key="1">
    <citation type="submission" date="2020-08" db="EMBL/GenBank/DDBJ databases">
        <title>Listeria ohnekaius sp. nov. and Listeria portnoyii sp. nov. isolated from non-agricultural and natural environments.</title>
        <authorList>
            <person name="Weller D."/>
            <person name="Belias A.M."/>
            <person name="Liao J."/>
            <person name="Guo S."/>
            <person name="Orsi R.H."/>
            <person name="Wiedmann M."/>
        </authorList>
    </citation>
    <scope>NUCLEOTIDE SEQUENCE [LARGE SCALE GENOMIC DNA]</scope>
    <source>
        <strain evidence="2 3">FSL W9-0585</strain>
    </source>
</reference>
<proteinExistence type="predicted"/>
<keyword evidence="2" id="KW-0808">Transferase</keyword>
<gene>
    <name evidence="2" type="ORF">HPK16_02895</name>
</gene>
<dbReference type="PANTHER" id="PTHR43415:SF3">
    <property type="entry name" value="GNAT-FAMILY ACETYLTRANSFERASE"/>
    <property type="match status" value="1"/>
</dbReference>
<name>A0A7W1YF70_9LIST</name>